<dbReference type="GO" id="GO:0000288">
    <property type="term" value="P:nuclear-transcribed mRNA catabolic process, deadenylation-dependent decay"/>
    <property type="evidence" value="ECO:0007669"/>
    <property type="project" value="TreeGrafter"/>
</dbReference>
<organism evidence="1">
    <name type="scientific">Schizosaccharomyces pombe</name>
    <name type="common">Fission yeast</name>
    <dbReference type="NCBI Taxonomy" id="4896"/>
    <lineage>
        <taxon>Eukaryota</taxon>
        <taxon>Fungi</taxon>
        <taxon>Dikarya</taxon>
        <taxon>Ascomycota</taxon>
        <taxon>Taphrinomycotina</taxon>
        <taxon>Schizosaccharomycetes</taxon>
        <taxon>Schizosaccharomycetales</taxon>
        <taxon>Schizosaccharomycetaceae</taxon>
        <taxon>Schizosaccharomyces</taxon>
    </lineage>
</organism>
<dbReference type="Gene3D" id="1.25.10.10">
    <property type="entry name" value="Leucine-rich Repeat Variant"/>
    <property type="match status" value="1"/>
</dbReference>
<dbReference type="InterPro" id="IPR011989">
    <property type="entry name" value="ARM-like"/>
</dbReference>
<reference evidence="1" key="1">
    <citation type="submission" date="2014-04" db="EMBL/GenBank/DDBJ databases">
        <title>A novel protein, Rsf1, is critical for the single-strand annealing pathway of double-strand break repair in Schizosaccharomyces pombe.</title>
        <authorList>
            <person name="Wang H."/>
            <person name="Zhang L."/>
            <person name="Zhang Q."/>
            <person name="Zhang L."/>
            <person name="Fan Y."/>
            <person name="Wang L."/>
        </authorList>
    </citation>
    <scope>NUCLEOTIDE SEQUENCE</scope>
    <source>
        <strain evidence="1">HO-LUC-KanMX6</strain>
    </source>
</reference>
<dbReference type="PANTHER" id="PTHR47093">
    <property type="entry name" value="PROTEIN JSN1-RELATED"/>
    <property type="match status" value="1"/>
</dbReference>
<dbReference type="InterPro" id="IPR016024">
    <property type="entry name" value="ARM-type_fold"/>
</dbReference>
<name>A0A0A7E9K2_SCHPM</name>
<accession>A0A0A7E9K2</accession>
<dbReference type="VEuPathDB" id="FungiDB:SPBC56F2.08c"/>
<proteinExistence type="predicted"/>
<dbReference type="SUPFAM" id="SSF48371">
    <property type="entry name" value="ARM repeat"/>
    <property type="match status" value="1"/>
</dbReference>
<dbReference type="OrthoDB" id="2017782at2759"/>
<dbReference type="PANTHER" id="PTHR47093:SF1">
    <property type="entry name" value="PROTEIN JSN1-RELATED"/>
    <property type="match status" value="1"/>
</dbReference>
<dbReference type="InterPro" id="IPR052645">
    <property type="entry name" value="Pumilio_domain_protein"/>
</dbReference>
<evidence type="ECO:0000313" key="1">
    <source>
        <dbReference type="EMBL" id="AIY62393.1"/>
    </source>
</evidence>
<gene>
    <name evidence="1" type="ORF">SPBC56F2.08c</name>
</gene>
<protein>
    <submittedName>
        <fullName evidence="1">RNA binding protein</fullName>
    </submittedName>
</protein>
<dbReference type="EMBL" id="KJ739358">
    <property type="protein sequence ID" value="AIY62393.1"/>
    <property type="molecule type" value="Genomic_DNA"/>
</dbReference>
<sequence>MLLLTWLLDNSFFRNRHRLLAIHLATHLHTTCTHKLASTLIFKLINNKQEPESRNLLLKNLFFSEKDNVLTYILQDQAVGPSFIHKVITYPSIGREFLAQFHLVIKRVLINIHAQPNAVYCRLMEEVGMTSKSISPSLSGISAPSASVDSSASRLARDFGSLSLSSNSLLGSLGGLESTPAYPSYPSHIPLGTASLPLKGNLYQISRSDDIKSGAPVLDTSSLVNPTLAKSASLNNSSLLNPSSSLLRREVPAGKLTMPAYPYTTQLMNHTAGADYGLPRLSSKLPQVFPGNYPRLQQSLFPRQGELRFN</sequence>
<dbReference type="AlphaFoldDB" id="A0A0A7E9K2"/>